<keyword evidence="3" id="KW-0010">Activator</keyword>
<gene>
    <name evidence="6" type="ORF">P9B03_03205</name>
</gene>
<dbReference type="InterPro" id="IPR050397">
    <property type="entry name" value="Env_Response_Regulators"/>
</dbReference>
<evidence type="ECO:0000256" key="3">
    <source>
        <dbReference type="ARBA" id="ARBA00023159"/>
    </source>
</evidence>
<dbReference type="InterPro" id="IPR036390">
    <property type="entry name" value="WH_DNA-bd_sf"/>
</dbReference>
<dbReference type="GO" id="GO:0005829">
    <property type="term" value="C:cytosol"/>
    <property type="evidence" value="ECO:0007669"/>
    <property type="project" value="TreeGrafter"/>
</dbReference>
<evidence type="ECO:0000313" key="7">
    <source>
        <dbReference type="Proteomes" id="UP001344888"/>
    </source>
</evidence>
<reference evidence="6 7" key="1">
    <citation type="submission" date="2023-03" db="EMBL/GenBank/DDBJ databases">
        <title>Bacillus Genome Sequencing.</title>
        <authorList>
            <person name="Dunlap C."/>
        </authorList>
    </citation>
    <scope>NUCLEOTIDE SEQUENCE [LARGE SCALE GENOMIC DNA]</scope>
    <source>
        <strain evidence="6 7">B-59205</strain>
    </source>
</reference>
<dbReference type="InterPro" id="IPR018490">
    <property type="entry name" value="cNMP-bd_dom_sf"/>
</dbReference>
<keyword evidence="1" id="KW-0805">Transcription regulation</keyword>
<dbReference type="Pfam" id="PF00027">
    <property type="entry name" value="cNMP_binding"/>
    <property type="match status" value="1"/>
</dbReference>
<evidence type="ECO:0000256" key="4">
    <source>
        <dbReference type="ARBA" id="ARBA00023163"/>
    </source>
</evidence>
<evidence type="ECO:0000313" key="6">
    <source>
        <dbReference type="EMBL" id="MEC1177480.1"/>
    </source>
</evidence>
<feature type="domain" description="Cyclic nucleotide-binding" evidence="5">
    <location>
        <begin position="22"/>
        <end position="123"/>
    </location>
</feature>
<dbReference type="SUPFAM" id="SSF46785">
    <property type="entry name" value="Winged helix' DNA-binding domain"/>
    <property type="match status" value="1"/>
</dbReference>
<dbReference type="Gene3D" id="1.10.10.10">
    <property type="entry name" value="Winged helix-like DNA-binding domain superfamily/Winged helix DNA-binding domain"/>
    <property type="match status" value="1"/>
</dbReference>
<keyword evidence="2" id="KW-0238">DNA-binding</keyword>
<proteinExistence type="predicted"/>
<sequence length="217" mass="24992">MIKLFSTFYTYFSENLQQAEIRTFEKEEPILLAGEEIDGLYFLLEGSYNVLSPEINGKELLLRKCTPPAILGDIELFQHCLIQSNCIAKERCTFLFITQQAYEQTFKFDADFTQLLLEELTFKLKTCTTLSRVNALSAVAVKFAAYLCTIESSDIANDYLKVQNLQEIAALIGTTSRHMNRVLQKWAEQQIIERHDDTIHITDWQAIQAISEDIRFV</sequence>
<accession>A0AAW9NJ76</accession>
<evidence type="ECO:0000256" key="2">
    <source>
        <dbReference type="ARBA" id="ARBA00023125"/>
    </source>
</evidence>
<organism evidence="6 7">
    <name type="scientific">Metasolibacillus meyeri</name>
    <dbReference type="NCBI Taxonomy" id="1071052"/>
    <lineage>
        <taxon>Bacteria</taxon>
        <taxon>Bacillati</taxon>
        <taxon>Bacillota</taxon>
        <taxon>Bacilli</taxon>
        <taxon>Bacillales</taxon>
        <taxon>Caryophanaceae</taxon>
        <taxon>Metasolibacillus</taxon>
    </lineage>
</organism>
<keyword evidence="4" id="KW-0804">Transcription</keyword>
<dbReference type="Pfam" id="PF13545">
    <property type="entry name" value="HTH_Crp_2"/>
    <property type="match status" value="1"/>
</dbReference>
<dbReference type="Gene3D" id="2.60.120.10">
    <property type="entry name" value="Jelly Rolls"/>
    <property type="match status" value="1"/>
</dbReference>
<dbReference type="InterPro" id="IPR012318">
    <property type="entry name" value="HTH_CRP"/>
</dbReference>
<dbReference type="InterPro" id="IPR000595">
    <property type="entry name" value="cNMP-bd_dom"/>
</dbReference>
<dbReference type="PANTHER" id="PTHR24567">
    <property type="entry name" value="CRP FAMILY TRANSCRIPTIONAL REGULATORY PROTEIN"/>
    <property type="match status" value="1"/>
</dbReference>
<dbReference type="GO" id="GO:0003677">
    <property type="term" value="F:DNA binding"/>
    <property type="evidence" value="ECO:0007669"/>
    <property type="project" value="UniProtKB-KW"/>
</dbReference>
<protein>
    <submittedName>
        <fullName evidence="6">Crp/Fnr family transcriptional regulator</fullName>
    </submittedName>
</protein>
<dbReference type="Proteomes" id="UP001344888">
    <property type="component" value="Unassembled WGS sequence"/>
</dbReference>
<dbReference type="GO" id="GO:0003700">
    <property type="term" value="F:DNA-binding transcription factor activity"/>
    <property type="evidence" value="ECO:0007669"/>
    <property type="project" value="TreeGrafter"/>
</dbReference>
<dbReference type="EMBL" id="JARSFG010000003">
    <property type="protein sequence ID" value="MEC1177480.1"/>
    <property type="molecule type" value="Genomic_DNA"/>
</dbReference>
<keyword evidence="7" id="KW-1185">Reference proteome</keyword>
<dbReference type="CDD" id="cd00038">
    <property type="entry name" value="CAP_ED"/>
    <property type="match status" value="1"/>
</dbReference>
<dbReference type="SUPFAM" id="SSF51206">
    <property type="entry name" value="cAMP-binding domain-like"/>
    <property type="match status" value="1"/>
</dbReference>
<dbReference type="InterPro" id="IPR014710">
    <property type="entry name" value="RmlC-like_jellyroll"/>
</dbReference>
<comment type="caution">
    <text evidence="6">The sequence shown here is derived from an EMBL/GenBank/DDBJ whole genome shotgun (WGS) entry which is preliminary data.</text>
</comment>
<dbReference type="PANTHER" id="PTHR24567:SF26">
    <property type="entry name" value="REGULATORY PROTEIN YEIL"/>
    <property type="match status" value="1"/>
</dbReference>
<evidence type="ECO:0000259" key="5">
    <source>
        <dbReference type="PROSITE" id="PS50042"/>
    </source>
</evidence>
<name>A0AAW9NJ76_9BACL</name>
<dbReference type="RefSeq" id="WP_326121840.1">
    <property type="nucleotide sequence ID" value="NZ_JARSFG010000003.1"/>
</dbReference>
<dbReference type="InterPro" id="IPR036388">
    <property type="entry name" value="WH-like_DNA-bd_sf"/>
</dbReference>
<dbReference type="AlphaFoldDB" id="A0AAW9NJ76"/>
<dbReference type="PROSITE" id="PS50042">
    <property type="entry name" value="CNMP_BINDING_3"/>
    <property type="match status" value="1"/>
</dbReference>
<evidence type="ECO:0000256" key="1">
    <source>
        <dbReference type="ARBA" id="ARBA00023015"/>
    </source>
</evidence>
<dbReference type="SMART" id="SM00100">
    <property type="entry name" value="cNMP"/>
    <property type="match status" value="1"/>
</dbReference>